<evidence type="ECO:0000313" key="3">
    <source>
        <dbReference type="EnsemblMetazoa" id="ASIC009239-PA"/>
    </source>
</evidence>
<protein>
    <submittedName>
        <fullName evidence="2 3">Regulatory protein, alpa family</fullName>
    </submittedName>
</protein>
<organism evidence="2">
    <name type="scientific">Anopheles sinensis</name>
    <name type="common">Mosquito</name>
    <dbReference type="NCBI Taxonomy" id="74873"/>
    <lineage>
        <taxon>Eukaryota</taxon>
        <taxon>Metazoa</taxon>
        <taxon>Ecdysozoa</taxon>
        <taxon>Arthropoda</taxon>
        <taxon>Hexapoda</taxon>
        <taxon>Insecta</taxon>
        <taxon>Pterygota</taxon>
        <taxon>Neoptera</taxon>
        <taxon>Endopterygota</taxon>
        <taxon>Diptera</taxon>
        <taxon>Nematocera</taxon>
        <taxon>Culicoidea</taxon>
        <taxon>Culicidae</taxon>
        <taxon>Anophelinae</taxon>
        <taxon>Anopheles</taxon>
    </lineage>
</organism>
<evidence type="ECO:0000256" key="1">
    <source>
        <dbReference type="SAM" id="MobiDB-lite"/>
    </source>
</evidence>
<dbReference type="EMBL" id="ATLV01016819">
    <property type="status" value="NOT_ANNOTATED_CDS"/>
    <property type="molecule type" value="Genomic_DNA"/>
</dbReference>
<name>A0A084VUH7_ANOSI</name>
<gene>
    <name evidence="2" type="ORF">ZHAS_00009239</name>
</gene>
<feature type="compositionally biased region" description="Polar residues" evidence="1">
    <location>
        <begin position="7"/>
        <end position="23"/>
    </location>
</feature>
<accession>A0A084VUH7</accession>
<proteinExistence type="predicted"/>
<dbReference type="Proteomes" id="UP000030765">
    <property type="component" value="Unassembled WGS sequence"/>
</dbReference>
<reference evidence="3" key="2">
    <citation type="submission" date="2020-05" db="UniProtKB">
        <authorList>
            <consortium name="EnsemblMetazoa"/>
        </authorList>
    </citation>
    <scope>IDENTIFICATION</scope>
</reference>
<dbReference type="EnsemblMetazoa" id="ASIC009239-RA">
    <property type="protein sequence ID" value="ASIC009239-PA"/>
    <property type="gene ID" value="ASIC009239"/>
</dbReference>
<evidence type="ECO:0000313" key="4">
    <source>
        <dbReference type="Proteomes" id="UP000030765"/>
    </source>
</evidence>
<dbReference type="AlphaFoldDB" id="A0A084VUH7"/>
<reference evidence="2 4" key="1">
    <citation type="journal article" date="2014" name="BMC Genomics">
        <title>Genome sequence of Anopheles sinensis provides insight into genetics basis of mosquito competence for malaria parasites.</title>
        <authorList>
            <person name="Zhou D."/>
            <person name="Zhang D."/>
            <person name="Ding G."/>
            <person name="Shi L."/>
            <person name="Hou Q."/>
            <person name="Ye Y."/>
            <person name="Xu Y."/>
            <person name="Zhou H."/>
            <person name="Xiong C."/>
            <person name="Li S."/>
            <person name="Yu J."/>
            <person name="Hong S."/>
            <person name="Yu X."/>
            <person name="Zou P."/>
            <person name="Chen C."/>
            <person name="Chang X."/>
            <person name="Wang W."/>
            <person name="Lv Y."/>
            <person name="Sun Y."/>
            <person name="Ma L."/>
            <person name="Shen B."/>
            <person name="Zhu C."/>
        </authorList>
    </citation>
    <scope>NUCLEOTIDE SEQUENCE [LARGE SCALE GENOMIC DNA]</scope>
</reference>
<dbReference type="VEuPathDB" id="VectorBase:ASIC009239"/>
<keyword evidence="4" id="KW-1185">Reference proteome</keyword>
<feature type="region of interest" description="Disordered" evidence="1">
    <location>
        <begin position="1"/>
        <end position="66"/>
    </location>
</feature>
<evidence type="ECO:0000313" key="2">
    <source>
        <dbReference type="EMBL" id="KFB41621.1"/>
    </source>
</evidence>
<sequence length="66" mass="6841">MAPPPSTSGSTRPISMAHRSNATPLAEVENWPREVRLSQGSTAHANKKRPGGGSACADGSVLRLTS</sequence>
<dbReference type="EMBL" id="KE525118">
    <property type="protein sequence ID" value="KFB41621.1"/>
    <property type="molecule type" value="Genomic_DNA"/>
</dbReference>